<proteinExistence type="predicted"/>
<evidence type="ECO:0000313" key="2">
    <source>
        <dbReference type="EMBL" id="KAJ8904562.1"/>
    </source>
</evidence>
<evidence type="ECO:0000313" key="3">
    <source>
        <dbReference type="Proteomes" id="UP001157974"/>
    </source>
</evidence>
<accession>A0AAV8UTF2</accession>
<protein>
    <submittedName>
        <fullName evidence="2">Uncharacterized protein</fullName>
    </submittedName>
</protein>
<dbReference type="Proteomes" id="UP001157974">
    <property type="component" value="Unassembled WGS sequence"/>
</dbReference>
<gene>
    <name evidence="2" type="ORF">NDN08_001080</name>
</gene>
<sequence length="203" mass="22298">MAFVGGLSVSAGSKIRGKVCQAPAVRKGVVVMMEGEENRSTFMRGLDLLKKDVTDQILEQAPSRVIGTVQDNSASASVQPGEYGYRDPLDKKKVTKKKKKQQGPSKEVTMSGAAQFDLKAQPGEYGYQAPFTQSMKVSELEALEKAEKLAEKAAEKKVSTNVVRTSLPDYLQSADIVEEEDTSDLPDYMRPLPEDSARSNWNY</sequence>
<dbReference type="AlphaFoldDB" id="A0AAV8UTF2"/>
<name>A0AAV8UTF2_9RHOD</name>
<reference evidence="2 3" key="1">
    <citation type="journal article" date="2023" name="Nat. Commun.">
        <title>Origin of minicircular mitochondrial genomes in red algae.</title>
        <authorList>
            <person name="Lee Y."/>
            <person name="Cho C.H."/>
            <person name="Lee Y.M."/>
            <person name="Park S.I."/>
            <person name="Yang J.H."/>
            <person name="West J.A."/>
            <person name="Bhattacharya D."/>
            <person name="Yoon H.S."/>
        </authorList>
    </citation>
    <scope>NUCLEOTIDE SEQUENCE [LARGE SCALE GENOMIC DNA]</scope>
    <source>
        <strain evidence="2 3">CCMP1338</strain>
        <tissue evidence="2">Whole cell</tissue>
    </source>
</reference>
<evidence type="ECO:0000256" key="1">
    <source>
        <dbReference type="SAM" id="MobiDB-lite"/>
    </source>
</evidence>
<keyword evidence="3" id="KW-1185">Reference proteome</keyword>
<dbReference type="EMBL" id="JAMWBK010000005">
    <property type="protein sequence ID" value="KAJ8904562.1"/>
    <property type="molecule type" value="Genomic_DNA"/>
</dbReference>
<feature type="region of interest" description="Disordered" evidence="1">
    <location>
        <begin position="70"/>
        <end position="113"/>
    </location>
</feature>
<feature type="region of interest" description="Disordered" evidence="1">
    <location>
        <begin position="174"/>
        <end position="203"/>
    </location>
</feature>
<comment type="caution">
    <text evidence="2">The sequence shown here is derived from an EMBL/GenBank/DDBJ whole genome shotgun (WGS) entry which is preliminary data.</text>
</comment>
<organism evidence="2 3">
    <name type="scientific">Rhodosorus marinus</name>
    <dbReference type="NCBI Taxonomy" id="101924"/>
    <lineage>
        <taxon>Eukaryota</taxon>
        <taxon>Rhodophyta</taxon>
        <taxon>Stylonematophyceae</taxon>
        <taxon>Stylonematales</taxon>
        <taxon>Stylonemataceae</taxon>
        <taxon>Rhodosorus</taxon>
    </lineage>
</organism>